<keyword evidence="6" id="KW-1185">Reference proteome</keyword>
<dbReference type="Gene3D" id="1.10.260.40">
    <property type="entry name" value="lambda repressor-like DNA-binding domains"/>
    <property type="match status" value="1"/>
</dbReference>
<evidence type="ECO:0000256" key="1">
    <source>
        <dbReference type="ARBA" id="ARBA00023015"/>
    </source>
</evidence>
<evidence type="ECO:0000256" key="3">
    <source>
        <dbReference type="ARBA" id="ARBA00023163"/>
    </source>
</evidence>
<evidence type="ECO:0000313" key="5">
    <source>
        <dbReference type="EMBL" id="MFC6083956.1"/>
    </source>
</evidence>
<dbReference type="PANTHER" id="PTHR30146:SF153">
    <property type="entry name" value="LACTOSE OPERON REPRESSOR"/>
    <property type="match status" value="1"/>
</dbReference>
<dbReference type="InterPro" id="IPR010982">
    <property type="entry name" value="Lambda_DNA-bd_dom_sf"/>
</dbReference>
<evidence type="ECO:0000259" key="4">
    <source>
        <dbReference type="PROSITE" id="PS50932"/>
    </source>
</evidence>
<organism evidence="5 6">
    <name type="scientific">Sphaerisporangium aureirubrum</name>
    <dbReference type="NCBI Taxonomy" id="1544736"/>
    <lineage>
        <taxon>Bacteria</taxon>
        <taxon>Bacillati</taxon>
        <taxon>Actinomycetota</taxon>
        <taxon>Actinomycetes</taxon>
        <taxon>Streptosporangiales</taxon>
        <taxon>Streptosporangiaceae</taxon>
        <taxon>Sphaerisporangium</taxon>
    </lineage>
</organism>
<reference evidence="6" key="1">
    <citation type="journal article" date="2019" name="Int. J. Syst. Evol. Microbiol.">
        <title>The Global Catalogue of Microorganisms (GCM) 10K type strain sequencing project: providing services to taxonomists for standard genome sequencing and annotation.</title>
        <authorList>
            <consortium name="The Broad Institute Genomics Platform"/>
            <consortium name="The Broad Institute Genome Sequencing Center for Infectious Disease"/>
            <person name="Wu L."/>
            <person name="Ma J."/>
        </authorList>
    </citation>
    <scope>NUCLEOTIDE SEQUENCE [LARGE SCALE GENOMIC DNA]</scope>
    <source>
        <strain evidence="6">JCM 30346</strain>
    </source>
</reference>
<feature type="domain" description="HTH lacI-type" evidence="4">
    <location>
        <begin position="5"/>
        <end position="60"/>
    </location>
</feature>
<dbReference type="Proteomes" id="UP001596137">
    <property type="component" value="Unassembled WGS sequence"/>
</dbReference>
<dbReference type="InterPro" id="IPR046335">
    <property type="entry name" value="LacI/GalR-like_sensor"/>
</dbReference>
<dbReference type="RefSeq" id="WP_380756497.1">
    <property type="nucleotide sequence ID" value="NZ_JBHSRF010000035.1"/>
</dbReference>
<dbReference type="Pfam" id="PF13377">
    <property type="entry name" value="Peripla_BP_3"/>
    <property type="match status" value="1"/>
</dbReference>
<dbReference type="GO" id="GO:0003677">
    <property type="term" value="F:DNA binding"/>
    <property type="evidence" value="ECO:0007669"/>
    <property type="project" value="UniProtKB-KW"/>
</dbReference>
<dbReference type="InterPro" id="IPR028082">
    <property type="entry name" value="Peripla_BP_I"/>
</dbReference>
<keyword evidence="3" id="KW-0804">Transcription</keyword>
<sequence length="340" mass="35893">MAAGPTMATVAKVAGVSVPTVSRVLAGKPDISEETRRRVTEAVRVTGYVIPKEHRRGRGRVIDLFLTSTGPAWAGDLVAGAERAAFAAGCTLALTVTSHPRFQVGEWAHARRSRPSDGILFALSKVSHDEIAVLAELPVPLVLLDPVGSSDLAIPTVGVTNWSGGAAGTRHLLEIGHRRIGFVGGPRGMRCTRERYEGYLAAHREFRVAPYPACIRYGDFTVAAGAEHGGALLDLSAAPTAIFAGSDVQAAGVYQAALRRGLRVPDDLSVVGFDDAAICAMLAPPLTTVRQPMAEMAAEAVRLIVQEQSRRGSARARRVELGTSLVVRESTAPPREGGTP</sequence>
<dbReference type="PROSITE" id="PS50932">
    <property type="entry name" value="HTH_LACI_2"/>
    <property type="match status" value="1"/>
</dbReference>
<dbReference type="EMBL" id="JBHSRF010000035">
    <property type="protein sequence ID" value="MFC6083956.1"/>
    <property type="molecule type" value="Genomic_DNA"/>
</dbReference>
<keyword evidence="1" id="KW-0805">Transcription regulation</keyword>
<dbReference type="Gene3D" id="3.40.50.2300">
    <property type="match status" value="2"/>
</dbReference>
<proteinExistence type="predicted"/>
<dbReference type="SUPFAM" id="SSF47413">
    <property type="entry name" value="lambda repressor-like DNA-binding domains"/>
    <property type="match status" value="1"/>
</dbReference>
<evidence type="ECO:0000313" key="6">
    <source>
        <dbReference type="Proteomes" id="UP001596137"/>
    </source>
</evidence>
<dbReference type="SUPFAM" id="SSF53822">
    <property type="entry name" value="Periplasmic binding protein-like I"/>
    <property type="match status" value="1"/>
</dbReference>
<dbReference type="SMART" id="SM00354">
    <property type="entry name" value="HTH_LACI"/>
    <property type="match status" value="1"/>
</dbReference>
<evidence type="ECO:0000256" key="2">
    <source>
        <dbReference type="ARBA" id="ARBA00023125"/>
    </source>
</evidence>
<accession>A0ABW1NL30</accession>
<gene>
    <name evidence="5" type="ORF">ACFP1K_22500</name>
</gene>
<dbReference type="PANTHER" id="PTHR30146">
    <property type="entry name" value="LACI-RELATED TRANSCRIPTIONAL REPRESSOR"/>
    <property type="match status" value="1"/>
</dbReference>
<dbReference type="Pfam" id="PF00356">
    <property type="entry name" value="LacI"/>
    <property type="match status" value="1"/>
</dbReference>
<dbReference type="InterPro" id="IPR000843">
    <property type="entry name" value="HTH_LacI"/>
</dbReference>
<protein>
    <submittedName>
        <fullName evidence="5">LacI family DNA-binding transcriptional regulator</fullName>
    </submittedName>
</protein>
<name>A0ABW1NL30_9ACTN</name>
<dbReference type="CDD" id="cd01392">
    <property type="entry name" value="HTH_LacI"/>
    <property type="match status" value="1"/>
</dbReference>
<keyword evidence="2 5" id="KW-0238">DNA-binding</keyword>
<comment type="caution">
    <text evidence="5">The sequence shown here is derived from an EMBL/GenBank/DDBJ whole genome shotgun (WGS) entry which is preliminary data.</text>
</comment>